<dbReference type="Proteomes" id="UP001600109">
    <property type="component" value="Unassembled WGS sequence"/>
</dbReference>
<name>A0ABW6HWK3_9FLAO</name>
<sequence length="50" mass="5925">MIDVIPELIKLGAENIVFDVENPFLKKEYENNNINFVDAKKTRWYVIINI</sequence>
<protein>
    <submittedName>
        <fullName evidence="1">Uncharacterized protein</fullName>
    </submittedName>
</protein>
<keyword evidence="2" id="KW-1185">Reference proteome</keyword>
<organism evidence="1 2">
    <name type="scientific">Flavobacterium xylosi</name>
    <dbReference type="NCBI Taxonomy" id="3230415"/>
    <lineage>
        <taxon>Bacteria</taxon>
        <taxon>Pseudomonadati</taxon>
        <taxon>Bacteroidota</taxon>
        <taxon>Flavobacteriia</taxon>
        <taxon>Flavobacteriales</taxon>
        <taxon>Flavobacteriaceae</taxon>
        <taxon>Flavobacterium</taxon>
    </lineage>
</organism>
<accession>A0ABW6HWK3</accession>
<comment type="caution">
    <text evidence="1">The sequence shown here is derived from an EMBL/GenBank/DDBJ whole genome shotgun (WGS) entry which is preliminary data.</text>
</comment>
<proteinExistence type="predicted"/>
<dbReference type="RefSeq" id="WP_379854606.1">
    <property type="nucleotide sequence ID" value="NZ_JBHZPZ010000007.1"/>
</dbReference>
<evidence type="ECO:0000313" key="1">
    <source>
        <dbReference type="EMBL" id="MFE3867950.1"/>
    </source>
</evidence>
<evidence type="ECO:0000313" key="2">
    <source>
        <dbReference type="Proteomes" id="UP001600109"/>
    </source>
</evidence>
<dbReference type="EMBL" id="JBHZPZ010000007">
    <property type="protein sequence ID" value="MFE3867950.1"/>
    <property type="molecule type" value="Genomic_DNA"/>
</dbReference>
<reference evidence="1 2" key="1">
    <citation type="submission" date="2024-06" db="EMBL/GenBank/DDBJ databases">
        <title>Flavobacterium spp. isolated from glacier.</title>
        <authorList>
            <person name="Han D."/>
        </authorList>
    </citation>
    <scope>NUCLEOTIDE SEQUENCE [LARGE SCALE GENOMIC DNA]</scope>
    <source>
        <strain evidence="1 2">LS2P90</strain>
    </source>
</reference>
<gene>
    <name evidence="1" type="ORF">ACFX5E_07670</name>
</gene>